<evidence type="ECO:0000256" key="8">
    <source>
        <dbReference type="ARBA" id="ARBA00023117"/>
    </source>
</evidence>
<feature type="region of interest" description="Disordered" evidence="14">
    <location>
        <begin position="1332"/>
        <end position="1361"/>
    </location>
</feature>
<name>A0A3B3VJ23_9TELE</name>
<dbReference type="SUPFAM" id="SSF47370">
    <property type="entry name" value="Bromodomain"/>
    <property type="match status" value="1"/>
</dbReference>
<dbReference type="Proteomes" id="UP000261500">
    <property type="component" value="Unplaced"/>
</dbReference>
<protein>
    <submittedName>
        <fullName evidence="19">Bromodomain adjacent to zinc finger domain 2B</fullName>
    </submittedName>
</protein>
<dbReference type="GO" id="GO:0008270">
    <property type="term" value="F:zinc ion binding"/>
    <property type="evidence" value="ECO:0007669"/>
    <property type="project" value="UniProtKB-KW"/>
</dbReference>
<feature type="compositionally biased region" description="Polar residues" evidence="14">
    <location>
        <begin position="147"/>
        <end position="164"/>
    </location>
</feature>
<organism evidence="19 20">
    <name type="scientific">Poecilia latipinna</name>
    <name type="common">sailfin molly</name>
    <dbReference type="NCBI Taxonomy" id="48699"/>
    <lineage>
        <taxon>Eukaryota</taxon>
        <taxon>Metazoa</taxon>
        <taxon>Chordata</taxon>
        <taxon>Craniata</taxon>
        <taxon>Vertebrata</taxon>
        <taxon>Euteleostomi</taxon>
        <taxon>Actinopterygii</taxon>
        <taxon>Neopterygii</taxon>
        <taxon>Teleostei</taxon>
        <taxon>Neoteleostei</taxon>
        <taxon>Acanthomorphata</taxon>
        <taxon>Ovalentaria</taxon>
        <taxon>Atherinomorphae</taxon>
        <taxon>Cyprinodontiformes</taxon>
        <taxon>Poeciliidae</taxon>
        <taxon>Poeciliinae</taxon>
        <taxon>Poecilia</taxon>
    </lineage>
</organism>
<keyword evidence="10" id="KW-0804">Transcription</keyword>
<evidence type="ECO:0000256" key="11">
    <source>
        <dbReference type="ARBA" id="ARBA00023242"/>
    </source>
</evidence>
<dbReference type="InterPro" id="IPR019787">
    <property type="entry name" value="Znf_PHD-finger"/>
</dbReference>
<feature type="compositionally biased region" description="Basic and acidic residues" evidence="14">
    <location>
        <begin position="1033"/>
        <end position="1042"/>
    </location>
</feature>
<reference evidence="19" key="1">
    <citation type="submission" date="2025-08" db="UniProtKB">
        <authorList>
            <consortium name="Ensembl"/>
        </authorList>
    </citation>
    <scope>IDENTIFICATION</scope>
</reference>
<feature type="compositionally biased region" description="Basic and acidic residues" evidence="14">
    <location>
        <begin position="1089"/>
        <end position="1104"/>
    </location>
</feature>
<evidence type="ECO:0000313" key="20">
    <source>
        <dbReference type="Proteomes" id="UP000261500"/>
    </source>
</evidence>
<evidence type="ECO:0000259" key="17">
    <source>
        <dbReference type="PROSITE" id="PS50827"/>
    </source>
</evidence>
<dbReference type="STRING" id="48699.ENSPLAP00000025028"/>
<feature type="region of interest" description="Disordered" evidence="14">
    <location>
        <begin position="1026"/>
        <end position="1104"/>
    </location>
</feature>
<dbReference type="FunFam" id="3.30.40.10:FF:000199">
    <property type="entry name" value="Bromodomain adjacent to zinc finger domain 2B"/>
    <property type="match status" value="1"/>
</dbReference>
<keyword evidence="3" id="KW-0479">Metal-binding</keyword>
<dbReference type="GeneTree" id="ENSGT00940000155359"/>
<feature type="region of interest" description="Disordered" evidence="14">
    <location>
        <begin position="784"/>
        <end position="809"/>
    </location>
</feature>
<dbReference type="InterPro" id="IPR036427">
    <property type="entry name" value="Bromodomain-like_sf"/>
</dbReference>
<dbReference type="SUPFAM" id="SSF54171">
    <property type="entry name" value="DNA-binding domain"/>
    <property type="match status" value="1"/>
</dbReference>
<evidence type="ECO:0000259" key="15">
    <source>
        <dbReference type="PROSITE" id="PS50014"/>
    </source>
</evidence>
<dbReference type="PANTHER" id="PTHR45915:SF1">
    <property type="entry name" value="BROMODOMAIN ADJACENT TO ZINC FINGER DOMAIN PROTEIN 2B"/>
    <property type="match status" value="1"/>
</dbReference>
<dbReference type="InterPro" id="IPR018501">
    <property type="entry name" value="DDT_dom"/>
</dbReference>
<dbReference type="Pfam" id="PF00628">
    <property type="entry name" value="PHD"/>
    <property type="match status" value="1"/>
</dbReference>
<feature type="region of interest" description="Disordered" evidence="14">
    <location>
        <begin position="1683"/>
        <end position="1742"/>
    </location>
</feature>
<dbReference type="CDD" id="cd15545">
    <property type="entry name" value="PHD_BAZ2A_like"/>
    <property type="match status" value="1"/>
</dbReference>
<evidence type="ECO:0000259" key="18">
    <source>
        <dbReference type="PROSITE" id="PS50982"/>
    </source>
</evidence>
<feature type="compositionally biased region" description="Acidic residues" evidence="14">
    <location>
        <begin position="237"/>
        <end position="252"/>
    </location>
</feature>
<comment type="subcellular location">
    <subcellularLocation>
        <location evidence="1">Nucleus</location>
    </subcellularLocation>
</comment>
<feature type="domain" description="Bromo" evidence="15">
    <location>
        <begin position="1772"/>
        <end position="1842"/>
    </location>
</feature>
<dbReference type="InterPro" id="IPR028941">
    <property type="entry name" value="WHIM2_dom"/>
</dbReference>
<evidence type="ECO:0000256" key="1">
    <source>
        <dbReference type="ARBA" id="ARBA00004123"/>
    </source>
</evidence>
<comment type="similarity">
    <text evidence="2">Belongs to the WAL family.</text>
</comment>
<evidence type="ECO:0000256" key="13">
    <source>
        <dbReference type="PROSITE-ProRule" id="PRU00146"/>
    </source>
</evidence>
<dbReference type="Ensembl" id="ENSPLAT00000001918.1">
    <property type="protein sequence ID" value="ENSPLAP00000025028.1"/>
    <property type="gene ID" value="ENSPLAG00000011684.1"/>
</dbReference>
<sequence length="1861" mass="209987">MDTKLGLASSSPVPPSFLKGSPTFSSAPPQPTSVKYSPAHSPEGNIPFTIFGQTHQTVDELSNMQSCPAFDLLNSSSNCPEFVHRGKMGLSTTPTHTQFKVLPKLWRPTEMENCRGGAVFHPLLGLHPFSVPVFKTHNPADPQLYTSGVSRWNASSSDRNLNTSPLPPKEKEKTKIHSSWSQNSLFERAQHQKIILTTKEKDVMKRPLETPRCDVRLSGSLSESSSEEISSDSDNMEKDDEDLSSDSDDSDSEKDIQVGKKAVTQMDSVKQASFVRPKCQIWNPELLLNPHFNGVVSTADQDAPLALITKPRVQADSPRKRLLLAATCPPYHTPVNLSIGTKKLFDTSASPSKSAPSGLVSGSVEAASVLHAGWRPTKTSSCLKPVDLTRSSGFEFHSSRGSETSGNIEDDEENSLNSGSSLSDSGSNPESDSAEDHGKEFFKAESHTDADRSAALLNLQISKHLGVPATNSLHHHGNLTPPLTFATAGLKKKRRVTDERALQLPLKFGWERETRMRTVFGRLQGEVAYFAPCGKKLRQYPDVVKYLVRHGITEISRDNFSFSTKVKVGNFYEGREGPEGLQWFLMNEEDISSCIIAMNGRRSQRTKSKHQTANNVSAAQHHHPAYYCEPPLQDISDSKLLRKLEAQEIARQAAQIKMMRKLEKQAIAQASKEAKKQQAIRAAEERRKKREEMKIHKQQEKIKRIQHIRMEKERRAQQVLEAKRKKKEAAANVKMLEAEKRNQERELRKLQSFLQKHQEQERYRLDMERERRRQHMILMKAVEARRKAEEKERLRKEKKAEKQLNKKKKLELRRLKQKKAKELMKPKEDMCLPDHKPLPELPGIPGLILPGKTFSDCLMVLQFIRNFGAVLKLGLNSNQITISDLQDGLLNIGNSLQKVQDLLVSMLSAAVCDPGIPAGHKCKTLLGDHLTNVEINQDNVSEILQIYMEAHSEQSEVAALAHSLETKAFQAHSPSDKAAMLAFLVNELCCSKAVISQIDKNIDYMTNLRKDKWALEGKLRKLRNIHAKKTDKRHTDGGEENHTFSSVTVHNKCKRKSRSSEEEEDEDSEDQGEDYDGQEEEMRRRKMKKSETCGEEEAARHSRDITELDAKIQKTCKLQSEISQKLFEASHSLRSMVVGEDRYRRRYWLLPHCGDIFVEGVENELEEVEKDGGRQKASVRVKEEQQEKISQRRTENVKTKAKRQQNNDDGLLQKSFSKLSKLFEAAKIDQNSNIDAKDARPSQVSITEPYHSCCTPETDKTSAPSALSAAQLNNNCMTWSPQSILPDNQLSAVLTEKSSEWFSLLPRAPCDGSSVVSNISCPAFISSSQLVRTESSSSPRKNTKAGINRLHAADSQEAEGNRDEDLCLADCNSVDKSETTEPLNNKPACASFSPLEVAKAQDYICPQPVPEEMLRGWWRISDVENLQSLVNSLHNRGIRERGLQKQIQKNMEHTSQIYANRANEFDTKDPEKQKISREIFEGWCVEQRAVEVDGNLLLQVEALEKNVLSANLHIQGWMPSEPQYNSDDLVCFEHEPLSSVSLDNKKWEETRQERLSGLLMRRSNSLLDVAVIKLAHLERNIERSNKQEVAPGMRRWHKALGKIRSSAQLSLCIQHLQKSVVWKQDVMKVQCQLCQKGDNDELLLLCDGCDKGCHTYCHNPKITMVPAGAWFCSSCESGQIPPSGEQQSQTAGGKHKSSEVKQNCKPSVKGEHVSEEVASSNNMPRKGSKEFKKRKGEGSSEPRIDSLVSCAKRAKTPNSELAVCRVLLAELEAHQDAWPFLRPVKLKSVPGYRKVIKKPMDFFTIKEKLINNMYLNQENFVIDVNLVFDNCQKFNEDDSEIGRAGHRMKRFFDKRWTELLH</sequence>
<dbReference type="PROSITE" id="PS50827">
    <property type="entry name" value="DDT"/>
    <property type="match status" value="1"/>
</dbReference>
<proteinExistence type="inferred from homology"/>
<keyword evidence="7" id="KW-0175">Coiled coil</keyword>
<dbReference type="GO" id="GO:0000785">
    <property type="term" value="C:chromatin"/>
    <property type="evidence" value="ECO:0007669"/>
    <property type="project" value="TreeGrafter"/>
</dbReference>
<dbReference type="SMART" id="SM00297">
    <property type="entry name" value="BROMO"/>
    <property type="match status" value="1"/>
</dbReference>
<dbReference type="InterPro" id="IPR013083">
    <property type="entry name" value="Znf_RING/FYVE/PHD"/>
</dbReference>
<dbReference type="Pfam" id="PF01429">
    <property type="entry name" value="MBD"/>
    <property type="match status" value="1"/>
</dbReference>
<evidence type="ECO:0000256" key="6">
    <source>
        <dbReference type="ARBA" id="ARBA00023015"/>
    </source>
</evidence>
<feature type="compositionally biased region" description="Basic and acidic residues" evidence="14">
    <location>
        <begin position="784"/>
        <end position="804"/>
    </location>
</feature>
<dbReference type="CDD" id="cd01397">
    <property type="entry name" value="HAT_MBD"/>
    <property type="match status" value="1"/>
</dbReference>
<feature type="region of interest" description="Disordered" evidence="14">
    <location>
        <begin position="393"/>
        <end position="437"/>
    </location>
</feature>
<keyword evidence="5" id="KW-0862">Zinc</keyword>
<dbReference type="PROSITE" id="PS50982">
    <property type="entry name" value="MBD"/>
    <property type="match status" value="1"/>
</dbReference>
<feature type="compositionally biased region" description="Acidic residues" evidence="14">
    <location>
        <begin position="1061"/>
        <end position="1079"/>
    </location>
</feature>
<feature type="domain" description="PHD-type" evidence="16">
    <location>
        <begin position="1628"/>
        <end position="1678"/>
    </location>
</feature>
<dbReference type="CDD" id="cd05503">
    <property type="entry name" value="Bromo_BAZ2A_B_like"/>
    <property type="match status" value="1"/>
</dbReference>
<evidence type="ECO:0000256" key="4">
    <source>
        <dbReference type="ARBA" id="ARBA00022771"/>
    </source>
</evidence>
<evidence type="ECO:0000256" key="3">
    <source>
        <dbReference type="ARBA" id="ARBA00022723"/>
    </source>
</evidence>
<dbReference type="Gene3D" id="1.20.920.10">
    <property type="entry name" value="Bromodomain-like"/>
    <property type="match status" value="1"/>
</dbReference>
<evidence type="ECO:0000256" key="12">
    <source>
        <dbReference type="PROSITE-ProRule" id="PRU00035"/>
    </source>
</evidence>
<dbReference type="Pfam" id="PF15612">
    <property type="entry name" value="WHIM1"/>
    <property type="match status" value="1"/>
</dbReference>
<dbReference type="Pfam" id="PF15613">
    <property type="entry name" value="WSD"/>
    <property type="match status" value="1"/>
</dbReference>
<keyword evidence="4 13" id="KW-0863">Zinc-finger</keyword>
<dbReference type="GO" id="GO:0003677">
    <property type="term" value="F:DNA binding"/>
    <property type="evidence" value="ECO:0007669"/>
    <property type="project" value="UniProtKB-KW"/>
</dbReference>
<feature type="domain" description="DDT" evidence="17">
    <location>
        <begin position="851"/>
        <end position="916"/>
    </location>
</feature>
<feature type="region of interest" description="Disordered" evidence="14">
    <location>
        <begin position="147"/>
        <end position="182"/>
    </location>
</feature>
<dbReference type="SMART" id="SM00571">
    <property type="entry name" value="DDT"/>
    <property type="match status" value="1"/>
</dbReference>
<dbReference type="Gene3D" id="3.30.890.10">
    <property type="entry name" value="Methyl-cpg-binding Protein 2, Chain A"/>
    <property type="match status" value="1"/>
</dbReference>
<dbReference type="InterPro" id="IPR018359">
    <property type="entry name" value="Bromodomain_CS"/>
</dbReference>
<dbReference type="InterPro" id="IPR001965">
    <property type="entry name" value="Znf_PHD"/>
</dbReference>
<feature type="compositionally biased region" description="Low complexity" evidence="14">
    <location>
        <begin position="415"/>
        <end position="431"/>
    </location>
</feature>
<evidence type="ECO:0000313" key="19">
    <source>
        <dbReference type="Ensembl" id="ENSPLAP00000025028.1"/>
    </source>
</evidence>
<feature type="compositionally biased region" description="Polar residues" evidence="14">
    <location>
        <begin position="22"/>
        <end position="35"/>
    </location>
</feature>
<feature type="compositionally biased region" description="Basic and acidic residues" evidence="14">
    <location>
        <begin position="205"/>
        <end position="215"/>
    </location>
</feature>
<reference evidence="19" key="2">
    <citation type="submission" date="2025-09" db="UniProtKB">
        <authorList>
            <consortium name="Ensembl"/>
        </authorList>
    </citation>
    <scope>IDENTIFICATION</scope>
</reference>
<dbReference type="SUPFAM" id="SSF57903">
    <property type="entry name" value="FYVE/PHD zinc finger"/>
    <property type="match status" value="1"/>
</dbReference>
<dbReference type="PROSITE" id="PS50014">
    <property type="entry name" value="BROMODOMAIN_2"/>
    <property type="match status" value="1"/>
</dbReference>
<accession>A0A3B3VJ23</accession>
<dbReference type="Pfam" id="PF00439">
    <property type="entry name" value="Bromodomain"/>
    <property type="match status" value="1"/>
</dbReference>
<dbReference type="Gene3D" id="3.30.40.10">
    <property type="entry name" value="Zinc/RING finger domain, C3HC4 (zinc finger)"/>
    <property type="match status" value="1"/>
</dbReference>
<dbReference type="FunFam" id="3.30.890.10:FF:000002">
    <property type="entry name" value="Bromodomain adjacent to zinc finger domain protein 2B"/>
    <property type="match status" value="1"/>
</dbReference>
<keyword evidence="8 12" id="KW-0103">Bromodomain</keyword>
<dbReference type="SMART" id="SM00391">
    <property type="entry name" value="MBD"/>
    <property type="match status" value="1"/>
</dbReference>
<evidence type="ECO:0000259" key="16">
    <source>
        <dbReference type="PROSITE" id="PS50016"/>
    </source>
</evidence>
<feature type="region of interest" description="Disordered" evidence="14">
    <location>
        <begin position="205"/>
        <end position="256"/>
    </location>
</feature>
<keyword evidence="6" id="KW-0805">Transcription regulation</keyword>
<dbReference type="InterPro" id="IPR037374">
    <property type="entry name" value="BAZ2A/B_Bromo"/>
</dbReference>
<dbReference type="PRINTS" id="PR00503">
    <property type="entry name" value="BROMODOMAIN"/>
</dbReference>
<feature type="domain" description="MBD" evidence="18">
    <location>
        <begin position="496"/>
        <end position="567"/>
    </location>
</feature>
<feature type="compositionally biased region" description="Basic and acidic residues" evidence="14">
    <location>
        <begin position="1351"/>
        <end position="1361"/>
    </location>
</feature>
<evidence type="ECO:0000256" key="14">
    <source>
        <dbReference type="SAM" id="MobiDB-lite"/>
    </source>
</evidence>
<dbReference type="Pfam" id="PF02791">
    <property type="entry name" value="DDT"/>
    <property type="match status" value="1"/>
</dbReference>
<dbReference type="InterPro" id="IPR001487">
    <property type="entry name" value="Bromodomain"/>
</dbReference>
<dbReference type="InterPro" id="IPR001739">
    <property type="entry name" value="Methyl_CpG_DNA-bd"/>
</dbReference>
<dbReference type="InterPro" id="IPR016177">
    <property type="entry name" value="DNA-bd_dom_sf"/>
</dbReference>
<evidence type="ECO:0000256" key="5">
    <source>
        <dbReference type="ARBA" id="ARBA00022833"/>
    </source>
</evidence>
<dbReference type="InterPro" id="IPR028942">
    <property type="entry name" value="WHIM1_dom"/>
</dbReference>
<feature type="region of interest" description="Disordered" evidence="14">
    <location>
        <begin position="1"/>
        <end position="39"/>
    </location>
</feature>
<dbReference type="RefSeq" id="XP_014912984.1">
    <property type="nucleotide sequence ID" value="XM_015057498.1"/>
</dbReference>
<feature type="compositionally biased region" description="Basic and acidic residues" evidence="14">
    <location>
        <begin position="1170"/>
        <end position="1198"/>
    </location>
</feature>
<dbReference type="PANTHER" id="PTHR45915">
    <property type="entry name" value="TRANSCRIPTION INTERMEDIARY FACTOR"/>
    <property type="match status" value="1"/>
</dbReference>
<dbReference type="GeneID" id="106962850"/>
<keyword evidence="9" id="KW-0238">DNA-binding</keyword>
<evidence type="ECO:0000256" key="2">
    <source>
        <dbReference type="ARBA" id="ARBA00007444"/>
    </source>
</evidence>
<dbReference type="PROSITE" id="PS00633">
    <property type="entry name" value="BROMODOMAIN_1"/>
    <property type="match status" value="1"/>
</dbReference>
<dbReference type="GO" id="GO:0005634">
    <property type="term" value="C:nucleus"/>
    <property type="evidence" value="ECO:0007669"/>
    <property type="project" value="UniProtKB-SubCell"/>
</dbReference>
<dbReference type="SMART" id="SM00249">
    <property type="entry name" value="PHD"/>
    <property type="match status" value="1"/>
</dbReference>
<feature type="region of interest" description="Disordered" evidence="14">
    <location>
        <begin position="1169"/>
        <end position="1210"/>
    </location>
</feature>
<dbReference type="PROSITE" id="PS50016">
    <property type="entry name" value="ZF_PHD_2"/>
    <property type="match status" value="1"/>
</dbReference>
<dbReference type="InterPro" id="IPR011011">
    <property type="entry name" value="Znf_FYVE_PHD"/>
</dbReference>
<keyword evidence="20" id="KW-1185">Reference proteome</keyword>
<keyword evidence="11" id="KW-0539">Nucleus</keyword>
<evidence type="ECO:0000256" key="7">
    <source>
        <dbReference type="ARBA" id="ARBA00023054"/>
    </source>
</evidence>
<evidence type="ECO:0000256" key="9">
    <source>
        <dbReference type="ARBA" id="ARBA00023125"/>
    </source>
</evidence>
<evidence type="ECO:0000256" key="10">
    <source>
        <dbReference type="ARBA" id="ARBA00023163"/>
    </source>
</evidence>